<sequence>MYLSGGRCSSSSAEAGIITAITGQGPTPPEGGTHYPKPSLYPPR</sequence>
<accession>A0A4Y2D7M0</accession>
<name>A0A4Y2D7M0_ARAVE</name>
<dbReference type="EMBL" id="BGPR01088601">
    <property type="protein sequence ID" value="GBM11954.1"/>
    <property type="molecule type" value="Genomic_DNA"/>
</dbReference>
<feature type="compositionally biased region" description="Low complexity" evidence="1">
    <location>
        <begin position="22"/>
        <end position="33"/>
    </location>
</feature>
<comment type="caution">
    <text evidence="2">The sequence shown here is derived from an EMBL/GenBank/DDBJ whole genome shotgun (WGS) entry which is preliminary data.</text>
</comment>
<organism evidence="2 3">
    <name type="scientific">Araneus ventricosus</name>
    <name type="common">Orbweaver spider</name>
    <name type="synonym">Epeira ventricosa</name>
    <dbReference type="NCBI Taxonomy" id="182803"/>
    <lineage>
        <taxon>Eukaryota</taxon>
        <taxon>Metazoa</taxon>
        <taxon>Ecdysozoa</taxon>
        <taxon>Arthropoda</taxon>
        <taxon>Chelicerata</taxon>
        <taxon>Arachnida</taxon>
        <taxon>Araneae</taxon>
        <taxon>Araneomorphae</taxon>
        <taxon>Entelegynae</taxon>
        <taxon>Araneoidea</taxon>
        <taxon>Araneidae</taxon>
        <taxon>Araneus</taxon>
    </lineage>
</organism>
<evidence type="ECO:0000313" key="2">
    <source>
        <dbReference type="EMBL" id="GBM11954.1"/>
    </source>
</evidence>
<feature type="region of interest" description="Disordered" evidence="1">
    <location>
        <begin position="17"/>
        <end position="44"/>
    </location>
</feature>
<reference evidence="2 3" key="1">
    <citation type="journal article" date="2019" name="Sci. Rep.">
        <title>Orb-weaving spider Araneus ventricosus genome elucidates the spidroin gene catalogue.</title>
        <authorList>
            <person name="Kono N."/>
            <person name="Nakamura H."/>
            <person name="Ohtoshi R."/>
            <person name="Moran D.A.P."/>
            <person name="Shinohara A."/>
            <person name="Yoshida Y."/>
            <person name="Fujiwara M."/>
            <person name="Mori M."/>
            <person name="Tomita M."/>
            <person name="Arakawa K."/>
        </authorList>
    </citation>
    <scope>NUCLEOTIDE SEQUENCE [LARGE SCALE GENOMIC DNA]</scope>
</reference>
<dbReference type="AlphaFoldDB" id="A0A4Y2D7M0"/>
<feature type="non-terminal residue" evidence="2">
    <location>
        <position position="44"/>
    </location>
</feature>
<gene>
    <name evidence="2" type="ORF">AVEN_249442_1</name>
</gene>
<protein>
    <submittedName>
        <fullName evidence="2">Uncharacterized protein</fullName>
    </submittedName>
</protein>
<dbReference type="Proteomes" id="UP000499080">
    <property type="component" value="Unassembled WGS sequence"/>
</dbReference>
<keyword evidence="3" id="KW-1185">Reference proteome</keyword>
<proteinExistence type="predicted"/>
<evidence type="ECO:0000256" key="1">
    <source>
        <dbReference type="SAM" id="MobiDB-lite"/>
    </source>
</evidence>
<evidence type="ECO:0000313" key="3">
    <source>
        <dbReference type="Proteomes" id="UP000499080"/>
    </source>
</evidence>